<proteinExistence type="predicted"/>
<dbReference type="EMBL" id="JARJLG010000217">
    <property type="protein sequence ID" value="KAJ7726707.1"/>
    <property type="molecule type" value="Genomic_DNA"/>
</dbReference>
<accession>A0AAD7MPC3</accession>
<protein>
    <submittedName>
        <fullName evidence="1">Uncharacterized protein</fullName>
    </submittedName>
</protein>
<organism evidence="1 2">
    <name type="scientific">Mycena maculata</name>
    <dbReference type="NCBI Taxonomy" id="230809"/>
    <lineage>
        <taxon>Eukaryota</taxon>
        <taxon>Fungi</taxon>
        <taxon>Dikarya</taxon>
        <taxon>Basidiomycota</taxon>
        <taxon>Agaricomycotina</taxon>
        <taxon>Agaricomycetes</taxon>
        <taxon>Agaricomycetidae</taxon>
        <taxon>Agaricales</taxon>
        <taxon>Marasmiineae</taxon>
        <taxon>Mycenaceae</taxon>
        <taxon>Mycena</taxon>
    </lineage>
</organism>
<name>A0AAD7MPC3_9AGAR</name>
<keyword evidence="2" id="KW-1185">Reference proteome</keyword>
<sequence length="404" mass="46800">MHFTMQRLQFWCSPETAPYIRVCTVSPWDYPELSNSYRPASVDESHRTPVDSFFHSIPLFTNLRDFRAYAIVLNKIATQNLRRLPHLTRLDVRMCAADEGVDSVGYPPLNLSAYKNFNPPSSAWDPWHPLLHPDALRHLEMTCTQKLLSQLEKWHPFLHVKTLLLSANAATVSRTFQVLAKFPATEVLTFTEITDLIEGHLDVSHVLPNIREYTGPPSLLDVVLPISTLRRISLHQSTPTTVLTRCRHSPHITSLCVNLTGFNIGILEDLCELFPSLTEFQVVLRFSPPGLITTDEHEHDRIWKAEPFFEKLISRSSLPHSVRKLAIHWKWADHSRDTNHVPDLPKLKDALLSCHPGMKCIWLEGTQFLYFWRKGYTEAQYRYYKDEFSPDTDWQFLWDTTPMD</sequence>
<evidence type="ECO:0000313" key="1">
    <source>
        <dbReference type="EMBL" id="KAJ7726707.1"/>
    </source>
</evidence>
<dbReference type="AlphaFoldDB" id="A0AAD7MPC3"/>
<gene>
    <name evidence="1" type="ORF">DFH07DRAFT_852594</name>
</gene>
<evidence type="ECO:0000313" key="2">
    <source>
        <dbReference type="Proteomes" id="UP001215280"/>
    </source>
</evidence>
<dbReference type="Proteomes" id="UP001215280">
    <property type="component" value="Unassembled WGS sequence"/>
</dbReference>
<comment type="caution">
    <text evidence="1">The sequence shown here is derived from an EMBL/GenBank/DDBJ whole genome shotgun (WGS) entry which is preliminary data.</text>
</comment>
<reference evidence="1" key="1">
    <citation type="submission" date="2023-03" db="EMBL/GenBank/DDBJ databases">
        <title>Massive genome expansion in bonnet fungi (Mycena s.s.) driven by repeated elements and novel gene families across ecological guilds.</title>
        <authorList>
            <consortium name="Lawrence Berkeley National Laboratory"/>
            <person name="Harder C.B."/>
            <person name="Miyauchi S."/>
            <person name="Viragh M."/>
            <person name="Kuo A."/>
            <person name="Thoen E."/>
            <person name="Andreopoulos B."/>
            <person name="Lu D."/>
            <person name="Skrede I."/>
            <person name="Drula E."/>
            <person name="Henrissat B."/>
            <person name="Morin E."/>
            <person name="Kohler A."/>
            <person name="Barry K."/>
            <person name="LaButti K."/>
            <person name="Morin E."/>
            <person name="Salamov A."/>
            <person name="Lipzen A."/>
            <person name="Mereny Z."/>
            <person name="Hegedus B."/>
            <person name="Baldrian P."/>
            <person name="Stursova M."/>
            <person name="Weitz H."/>
            <person name="Taylor A."/>
            <person name="Grigoriev I.V."/>
            <person name="Nagy L.G."/>
            <person name="Martin F."/>
            <person name="Kauserud H."/>
        </authorList>
    </citation>
    <scope>NUCLEOTIDE SEQUENCE</scope>
    <source>
        <strain evidence="1">CBHHK188m</strain>
    </source>
</reference>